<feature type="domain" description="Metallo-beta-lactamase" evidence="1">
    <location>
        <begin position="28"/>
        <end position="208"/>
    </location>
</feature>
<dbReference type="SUPFAM" id="SSF56281">
    <property type="entry name" value="Metallo-hydrolase/oxidoreductase"/>
    <property type="match status" value="1"/>
</dbReference>
<comment type="caution">
    <text evidence="2">The sequence shown here is derived from an EMBL/GenBank/DDBJ whole genome shotgun (WGS) entry which is preliminary data.</text>
</comment>
<dbReference type="Pfam" id="PF17778">
    <property type="entry name" value="WHD_BLACT"/>
    <property type="match status" value="1"/>
</dbReference>
<dbReference type="Pfam" id="PF00753">
    <property type="entry name" value="Lactamase_B"/>
    <property type="match status" value="1"/>
</dbReference>
<dbReference type="InterPro" id="IPR036866">
    <property type="entry name" value="RibonucZ/Hydroxyglut_hydro"/>
</dbReference>
<dbReference type="GO" id="GO:0016787">
    <property type="term" value="F:hydrolase activity"/>
    <property type="evidence" value="ECO:0007669"/>
    <property type="project" value="UniProtKB-KW"/>
</dbReference>
<dbReference type="InterPro" id="IPR001279">
    <property type="entry name" value="Metallo-B-lactamas"/>
</dbReference>
<evidence type="ECO:0000259" key="1">
    <source>
        <dbReference type="SMART" id="SM00849"/>
    </source>
</evidence>
<dbReference type="InterPro" id="IPR036388">
    <property type="entry name" value="WH-like_DNA-bd_sf"/>
</dbReference>
<dbReference type="Gene3D" id="3.60.15.10">
    <property type="entry name" value="Ribonuclease Z/Hydroxyacylglutathione hydrolase-like"/>
    <property type="match status" value="1"/>
</dbReference>
<organism evidence="2 3">
    <name type="scientific">Aliiruegeria haliotis</name>
    <dbReference type="NCBI Taxonomy" id="1280846"/>
    <lineage>
        <taxon>Bacteria</taxon>
        <taxon>Pseudomonadati</taxon>
        <taxon>Pseudomonadota</taxon>
        <taxon>Alphaproteobacteria</taxon>
        <taxon>Rhodobacterales</taxon>
        <taxon>Roseobacteraceae</taxon>
        <taxon>Aliiruegeria</taxon>
    </lineage>
</organism>
<keyword evidence="2" id="KW-0378">Hydrolase</keyword>
<proteinExistence type="predicted"/>
<name>A0A2T0RJU9_9RHOB</name>
<evidence type="ECO:0000313" key="3">
    <source>
        <dbReference type="Proteomes" id="UP000239480"/>
    </source>
</evidence>
<accession>A0A2T0RJU9</accession>
<sequence>MTPPALSRLEPGLRRILAPNPSPMTHTGTNSYILGEGRVAVIDPGPALKDHFDAILAALSPGETISHILVTHSHLDHSPLSRPLSEATGAPILAFGTHEQGRSPVMAALAAAGLAGGGEGIDMDFQPHERLLDGQLVTGDGWQVEALWTPGHIANHLCFAWEDALFSGDHVMGWASSLVSPPDGDLTAFMASCERLRGRSDRVFYPGHGDPVTAPADRLDWLIGHRRVRDAQIRDQLGAAALSVPEITARVYTDTPRALLPAAERNVFAHLIDLSTRNLAQPVGEMAFEAHFRAPTSPQHADTAKI</sequence>
<dbReference type="PANTHER" id="PTHR23131:SF0">
    <property type="entry name" value="ENDORIBONUCLEASE LACTB2"/>
    <property type="match status" value="1"/>
</dbReference>
<gene>
    <name evidence="2" type="ORF">CLV78_1098</name>
</gene>
<dbReference type="RefSeq" id="WP_106206578.1">
    <property type="nucleotide sequence ID" value="NZ_PVTD01000009.1"/>
</dbReference>
<evidence type="ECO:0000313" key="2">
    <source>
        <dbReference type="EMBL" id="PRY21397.1"/>
    </source>
</evidence>
<protein>
    <submittedName>
        <fullName evidence="2">Glyoxylase-like metal-dependent hydrolase (Beta-lactamase superfamily II)</fullName>
    </submittedName>
</protein>
<dbReference type="InterPro" id="IPR050662">
    <property type="entry name" value="Sec-metab_biosynth-thioest"/>
</dbReference>
<reference evidence="2 3" key="1">
    <citation type="submission" date="2018-03" db="EMBL/GenBank/DDBJ databases">
        <title>Genomic Encyclopedia of Archaeal and Bacterial Type Strains, Phase II (KMG-II): from individual species to whole genera.</title>
        <authorList>
            <person name="Goeker M."/>
        </authorList>
    </citation>
    <scope>NUCLEOTIDE SEQUENCE [LARGE SCALE GENOMIC DNA]</scope>
    <source>
        <strain evidence="2 3">DSM 29328</strain>
    </source>
</reference>
<dbReference type="CDD" id="cd16278">
    <property type="entry name" value="metallo-hydrolase-like_MBL-fold"/>
    <property type="match status" value="1"/>
</dbReference>
<dbReference type="Proteomes" id="UP000239480">
    <property type="component" value="Unassembled WGS sequence"/>
</dbReference>
<dbReference type="EMBL" id="PVTD01000009">
    <property type="protein sequence ID" value="PRY21397.1"/>
    <property type="molecule type" value="Genomic_DNA"/>
</dbReference>
<dbReference type="SMART" id="SM00849">
    <property type="entry name" value="Lactamase_B"/>
    <property type="match status" value="1"/>
</dbReference>
<dbReference type="InterPro" id="IPR041516">
    <property type="entry name" value="LACTB2_WH"/>
</dbReference>
<dbReference type="OrthoDB" id="9788263at2"/>
<keyword evidence="3" id="KW-1185">Reference proteome</keyword>
<dbReference type="PANTHER" id="PTHR23131">
    <property type="entry name" value="ENDORIBONUCLEASE LACTB2"/>
    <property type="match status" value="1"/>
</dbReference>
<dbReference type="AlphaFoldDB" id="A0A2T0RJU9"/>
<dbReference type="Gene3D" id="1.10.10.10">
    <property type="entry name" value="Winged helix-like DNA-binding domain superfamily/Winged helix DNA-binding domain"/>
    <property type="match status" value="1"/>
</dbReference>